<dbReference type="InterPro" id="IPR004791">
    <property type="entry name" value="UvrC"/>
</dbReference>
<gene>
    <name evidence="7 10" type="primary">uvrC</name>
    <name evidence="10" type="ORF">TFUB20_01039</name>
</gene>
<evidence type="ECO:0000256" key="7">
    <source>
        <dbReference type="HAMAP-Rule" id="MF_00203"/>
    </source>
</evidence>
<dbReference type="HAMAP" id="MF_00203">
    <property type="entry name" value="UvrC"/>
    <property type="match status" value="1"/>
</dbReference>
<proteinExistence type="inferred from homology"/>
<dbReference type="NCBIfam" id="TIGR00194">
    <property type="entry name" value="uvrC"/>
    <property type="match status" value="1"/>
</dbReference>
<evidence type="ECO:0000256" key="4">
    <source>
        <dbReference type="ARBA" id="ARBA00022881"/>
    </source>
</evidence>
<dbReference type="AlphaFoldDB" id="A0A1D3UJY7"/>
<dbReference type="InterPro" id="IPR038476">
    <property type="entry name" value="UvrC_RNase_H_dom_sf"/>
</dbReference>
<comment type="subcellular location">
    <subcellularLocation>
        <location evidence="7">Cytoplasm</location>
    </subcellularLocation>
</comment>
<dbReference type="GO" id="GO:0009381">
    <property type="term" value="F:excinuclease ABC activity"/>
    <property type="evidence" value="ECO:0007669"/>
    <property type="project" value="UniProtKB-UniRule"/>
</dbReference>
<keyword evidence="4 7" id="KW-0267">Excision nuclease</keyword>
<dbReference type="Proteomes" id="UP000182057">
    <property type="component" value="Unassembled WGS sequence"/>
</dbReference>
<evidence type="ECO:0000259" key="9">
    <source>
        <dbReference type="PROSITE" id="PS50165"/>
    </source>
</evidence>
<comment type="subunit">
    <text evidence="7">Interacts with UvrB in an incision complex.</text>
</comment>
<evidence type="ECO:0000313" key="11">
    <source>
        <dbReference type="Proteomes" id="UP000182057"/>
    </source>
</evidence>
<keyword evidence="1 7" id="KW-0963">Cytoplasm</keyword>
<accession>A0A1D3UJY7</accession>
<evidence type="ECO:0000259" key="8">
    <source>
        <dbReference type="PROSITE" id="PS50164"/>
    </source>
</evidence>
<evidence type="ECO:0000313" key="10">
    <source>
        <dbReference type="EMBL" id="SCQ20398.1"/>
    </source>
</evidence>
<dbReference type="Gene3D" id="3.40.1440.10">
    <property type="entry name" value="GIY-YIG endonuclease"/>
    <property type="match status" value="1"/>
</dbReference>
<dbReference type="InterPro" id="IPR010994">
    <property type="entry name" value="RuvA_2-like"/>
</dbReference>
<evidence type="ECO:0000256" key="1">
    <source>
        <dbReference type="ARBA" id="ARBA00022490"/>
    </source>
</evidence>
<dbReference type="GO" id="GO:0009380">
    <property type="term" value="C:excinuclease repair complex"/>
    <property type="evidence" value="ECO:0007669"/>
    <property type="project" value="InterPro"/>
</dbReference>
<dbReference type="Gene3D" id="3.30.420.340">
    <property type="entry name" value="UvrC, RNAse H endonuclease domain"/>
    <property type="match status" value="1"/>
</dbReference>
<evidence type="ECO:0000256" key="5">
    <source>
        <dbReference type="ARBA" id="ARBA00023204"/>
    </source>
</evidence>
<keyword evidence="2 7" id="KW-0227">DNA damage</keyword>
<dbReference type="PROSITE" id="PS50165">
    <property type="entry name" value="UVRC"/>
    <property type="match status" value="1"/>
</dbReference>
<dbReference type="InterPro" id="IPR001162">
    <property type="entry name" value="UvrC_RNase_H_dom"/>
</dbReference>
<protein>
    <recommendedName>
        <fullName evidence="7">UvrABC system protein C</fullName>
        <shortName evidence="7">Protein UvrC</shortName>
    </recommendedName>
    <alternativeName>
        <fullName evidence="7">Excinuclease ABC subunit C</fullName>
    </alternativeName>
</protein>
<dbReference type="GO" id="GO:0006289">
    <property type="term" value="P:nucleotide-excision repair"/>
    <property type="evidence" value="ECO:0007669"/>
    <property type="project" value="UniProtKB-UniRule"/>
</dbReference>
<evidence type="ECO:0000256" key="2">
    <source>
        <dbReference type="ARBA" id="ARBA00022763"/>
    </source>
</evidence>
<dbReference type="Pfam" id="PF22920">
    <property type="entry name" value="UvrC_RNaseH"/>
    <property type="match status" value="1"/>
</dbReference>
<dbReference type="SUPFAM" id="SSF47781">
    <property type="entry name" value="RuvA domain 2-like"/>
    <property type="match status" value="1"/>
</dbReference>
<dbReference type="PROSITE" id="PS50164">
    <property type="entry name" value="GIY_YIG"/>
    <property type="match status" value="1"/>
</dbReference>
<dbReference type="SUPFAM" id="SSF82771">
    <property type="entry name" value="GIY-YIG endonuclease"/>
    <property type="match status" value="1"/>
</dbReference>
<sequence length="608" mass="70725">MVFYKRRMDDRLSYILKILSTIPEKPGCYQYFDRKGTIIYVGKAKNLRKRVSSYFQKEHENNKTRVLVKHIYDLKYIVVDSEEDALLLENNLIKQYRPRYNVLLKDDKTYPSIVIKNEYFPRIFQTRNIVRDGSLYFGPYASAYTAKIMLQLIKELYPVRTCKHTLTPESIASGRYKVCLEYHIKRCKAPCVGLQNREEYNRNISEIKEILKGNSSRISALLLNRMRKLSEEMRFEEAQEIKYQYDLIENFRSKSTVVPMLHNVDVFSLDESEQSVYINYMHIGNGAIVQVYTIEYRKKLDEPKEELLGLGIVEMRERFQSNASEIIVPFMPEGVFSKRIIFTVPQRGDKKKLLDLSVQNVKQYKIDKLKRSDKFNPEQRSTRLLTAIQKDLHLPVLPMQIECFDNSNIQGTNPVAACVVFKKGKPSKKDYRHFHIKTVVGPDDFASMTEVVTRRYTRLLEEGLPLPQLIVIDGGKGQLNAATEVLRQLNLLDKISIVGLAKRLEEIFYPGDPIPLILDKNSETLKVIQHLRDEAHRFGITFHRKMRSKKQIISELDEIKGIGEKTKETLLKKYKSVKRIKEAPMDELIELIGESKAGILINGLKKPE</sequence>
<keyword evidence="5 7" id="KW-0234">DNA repair</keyword>
<comment type="function">
    <text evidence="7">The UvrABC repair system catalyzes the recognition and processing of DNA lesions. UvrC both incises the 5' and 3' sides of the lesion. The N-terminal half is responsible for the 3' incision and the C-terminal half is responsible for the 5' incision.</text>
</comment>
<name>A0A1D3UJY7_TANFO</name>
<dbReference type="InterPro" id="IPR047296">
    <property type="entry name" value="GIY-YIG_UvrC_Cho"/>
</dbReference>
<dbReference type="CDD" id="cd10434">
    <property type="entry name" value="GIY-YIG_UvrC_Cho"/>
    <property type="match status" value="1"/>
</dbReference>
<dbReference type="EMBL" id="FMMM01000033">
    <property type="protein sequence ID" value="SCQ20398.1"/>
    <property type="molecule type" value="Genomic_DNA"/>
</dbReference>
<dbReference type="InterPro" id="IPR035901">
    <property type="entry name" value="GIY-YIG_endonuc_sf"/>
</dbReference>
<dbReference type="GO" id="GO:0009432">
    <property type="term" value="P:SOS response"/>
    <property type="evidence" value="ECO:0007669"/>
    <property type="project" value="UniProtKB-UniRule"/>
</dbReference>
<dbReference type="Pfam" id="PF08459">
    <property type="entry name" value="UvrC_RNaseH_dom"/>
    <property type="match status" value="1"/>
</dbReference>
<dbReference type="PANTHER" id="PTHR30562">
    <property type="entry name" value="UVRC/OXIDOREDUCTASE"/>
    <property type="match status" value="1"/>
</dbReference>
<dbReference type="FunFam" id="3.40.1440.10:FF:000001">
    <property type="entry name" value="UvrABC system protein C"/>
    <property type="match status" value="1"/>
</dbReference>
<keyword evidence="6 7" id="KW-0742">SOS response</keyword>
<dbReference type="Pfam" id="PF01541">
    <property type="entry name" value="GIY-YIG"/>
    <property type="match status" value="1"/>
</dbReference>
<dbReference type="Pfam" id="PF14520">
    <property type="entry name" value="HHH_5"/>
    <property type="match status" value="1"/>
</dbReference>
<feature type="domain" description="GIY-YIG" evidence="8">
    <location>
        <begin position="24"/>
        <end position="102"/>
    </location>
</feature>
<evidence type="ECO:0000256" key="6">
    <source>
        <dbReference type="ARBA" id="ARBA00023236"/>
    </source>
</evidence>
<dbReference type="GO" id="GO:0003677">
    <property type="term" value="F:DNA binding"/>
    <property type="evidence" value="ECO:0007669"/>
    <property type="project" value="UniProtKB-UniRule"/>
</dbReference>
<keyword evidence="3 7" id="KW-0228">DNA excision</keyword>
<dbReference type="InterPro" id="IPR000305">
    <property type="entry name" value="GIY-YIG_endonuc"/>
</dbReference>
<dbReference type="Gene3D" id="1.10.150.20">
    <property type="entry name" value="5' to 3' exonuclease, C-terminal subdomain"/>
    <property type="match status" value="1"/>
</dbReference>
<feature type="domain" description="UvrC family homology region profile" evidence="9">
    <location>
        <begin position="287"/>
        <end position="486"/>
    </location>
</feature>
<dbReference type="PANTHER" id="PTHR30562:SF1">
    <property type="entry name" value="UVRABC SYSTEM PROTEIN C"/>
    <property type="match status" value="1"/>
</dbReference>
<dbReference type="InterPro" id="IPR036876">
    <property type="entry name" value="UVR_dom_sf"/>
</dbReference>
<dbReference type="SUPFAM" id="SSF46600">
    <property type="entry name" value="C-terminal UvrC-binding domain of UvrB"/>
    <property type="match status" value="1"/>
</dbReference>
<dbReference type="GO" id="GO:0005737">
    <property type="term" value="C:cytoplasm"/>
    <property type="evidence" value="ECO:0007669"/>
    <property type="project" value="UniProtKB-SubCell"/>
</dbReference>
<dbReference type="SMART" id="SM00465">
    <property type="entry name" value="GIYc"/>
    <property type="match status" value="1"/>
</dbReference>
<organism evidence="10 11">
    <name type="scientific">Tannerella forsythia</name>
    <name type="common">Bacteroides forsythus</name>
    <dbReference type="NCBI Taxonomy" id="28112"/>
    <lineage>
        <taxon>Bacteria</taxon>
        <taxon>Pseudomonadati</taxon>
        <taxon>Bacteroidota</taxon>
        <taxon>Bacteroidia</taxon>
        <taxon>Bacteroidales</taxon>
        <taxon>Tannerellaceae</taxon>
        <taxon>Tannerella</taxon>
    </lineage>
</organism>
<dbReference type="InterPro" id="IPR050066">
    <property type="entry name" value="UvrABC_protein_C"/>
</dbReference>
<evidence type="ECO:0000256" key="3">
    <source>
        <dbReference type="ARBA" id="ARBA00022769"/>
    </source>
</evidence>
<comment type="similarity">
    <text evidence="7">Belongs to the UvrC family.</text>
</comment>
<reference evidence="10 11" key="1">
    <citation type="submission" date="2016-09" db="EMBL/GenBank/DDBJ databases">
        <authorList>
            <person name="Capua I."/>
            <person name="De Benedictis P."/>
            <person name="Joannis T."/>
            <person name="Lombin L.H."/>
            <person name="Cattoli G."/>
        </authorList>
    </citation>
    <scope>NUCLEOTIDE SEQUENCE [LARGE SCALE GENOMIC DNA]</scope>
    <source>
        <strain evidence="10 11">UB20</strain>
    </source>
</reference>